<sequence length="155" mass="17445">MDSDAFRRTYRAINERYCAYEKGILTNQCSCSEAEKFCIAEREGVHCGSDEAQETCIALLDLLRRQARFALKTDDRQRALPHAKAMRLQIGGLRGIAVALDPEAPAPAEIADVRELILAAIARFGALEHLPFPQIMQQIAAYRALRRRRGSDFPR</sequence>
<protein>
    <submittedName>
        <fullName evidence="1">Uncharacterized protein</fullName>
    </submittedName>
</protein>
<dbReference type="STRING" id="1058.SAMN05421783_11438"/>
<dbReference type="AlphaFoldDB" id="A0A1H2YYR4"/>
<dbReference type="Proteomes" id="UP000198816">
    <property type="component" value="Unassembled WGS sequence"/>
</dbReference>
<keyword evidence="2" id="KW-1185">Reference proteome</keyword>
<dbReference type="RefSeq" id="WP_093033752.1">
    <property type="nucleotide sequence ID" value="NZ_FNNZ01000014.1"/>
</dbReference>
<evidence type="ECO:0000313" key="1">
    <source>
        <dbReference type="EMBL" id="SDX10195.1"/>
    </source>
</evidence>
<dbReference type="EMBL" id="FNNZ01000014">
    <property type="protein sequence ID" value="SDX10195.1"/>
    <property type="molecule type" value="Genomic_DNA"/>
</dbReference>
<organism evidence="1 2">
    <name type="scientific">Thiocapsa roseopersicina</name>
    <dbReference type="NCBI Taxonomy" id="1058"/>
    <lineage>
        <taxon>Bacteria</taxon>
        <taxon>Pseudomonadati</taxon>
        <taxon>Pseudomonadota</taxon>
        <taxon>Gammaproteobacteria</taxon>
        <taxon>Chromatiales</taxon>
        <taxon>Chromatiaceae</taxon>
        <taxon>Thiocapsa</taxon>
    </lineage>
</organism>
<reference evidence="2" key="1">
    <citation type="submission" date="2016-10" db="EMBL/GenBank/DDBJ databases">
        <authorList>
            <person name="Varghese N."/>
            <person name="Submissions S."/>
        </authorList>
    </citation>
    <scope>NUCLEOTIDE SEQUENCE [LARGE SCALE GENOMIC DNA]</scope>
    <source>
        <strain evidence="2">DSM 217</strain>
    </source>
</reference>
<gene>
    <name evidence="1" type="ORF">SAMN05421783_11438</name>
</gene>
<name>A0A1H2YYR4_THIRO</name>
<proteinExistence type="predicted"/>
<evidence type="ECO:0000313" key="2">
    <source>
        <dbReference type="Proteomes" id="UP000198816"/>
    </source>
</evidence>
<dbReference type="OrthoDB" id="9792294at2"/>
<accession>A0A1H2YYR4</accession>